<dbReference type="Gene3D" id="2.120.10.80">
    <property type="entry name" value="Kelch-type beta propeller"/>
    <property type="match status" value="1"/>
</dbReference>
<dbReference type="Proteomes" id="UP001521222">
    <property type="component" value="Unassembled WGS sequence"/>
</dbReference>
<gene>
    <name evidence="1" type="ORF">SLS59_003228</name>
</gene>
<organism evidence="1 2">
    <name type="scientific">Nothophoma quercina</name>
    <dbReference type="NCBI Taxonomy" id="749835"/>
    <lineage>
        <taxon>Eukaryota</taxon>
        <taxon>Fungi</taxon>
        <taxon>Dikarya</taxon>
        <taxon>Ascomycota</taxon>
        <taxon>Pezizomycotina</taxon>
        <taxon>Dothideomycetes</taxon>
        <taxon>Pleosporomycetidae</taxon>
        <taxon>Pleosporales</taxon>
        <taxon>Pleosporineae</taxon>
        <taxon>Didymellaceae</taxon>
        <taxon>Nothophoma</taxon>
    </lineage>
</organism>
<evidence type="ECO:0000313" key="2">
    <source>
        <dbReference type="Proteomes" id="UP001521222"/>
    </source>
</evidence>
<sequence>MSSYHSSQQSVKWPVFGAGAVSEAGTAYHYGGYLTNLSDFGRQGPPVMQSALISYDLNKRAWINDTGGNPTPRAEGSLHYLPTSDAGLLVYFGGLEGNSSTGGATYILSGGMRRGTTSLSTEFQI</sequence>
<dbReference type="InterPro" id="IPR015915">
    <property type="entry name" value="Kelch-typ_b-propeller"/>
</dbReference>
<accession>A0ABR3RPG9</accession>
<proteinExistence type="predicted"/>
<keyword evidence="2" id="KW-1185">Reference proteome</keyword>
<evidence type="ECO:0000313" key="1">
    <source>
        <dbReference type="EMBL" id="KAL1606103.1"/>
    </source>
</evidence>
<comment type="caution">
    <text evidence="1">The sequence shown here is derived from an EMBL/GenBank/DDBJ whole genome shotgun (WGS) entry which is preliminary data.</text>
</comment>
<dbReference type="SUPFAM" id="SSF117281">
    <property type="entry name" value="Kelch motif"/>
    <property type="match status" value="1"/>
</dbReference>
<reference evidence="1 2" key="1">
    <citation type="submission" date="2024-02" db="EMBL/GenBank/DDBJ databases">
        <title>De novo assembly and annotation of 12 fungi associated with fruit tree decline syndrome in Ontario, Canada.</title>
        <authorList>
            <person name="Sulman M."/>
            <person name="Ellouze W."/>
            <person name="Ilyukhin E."/>
        </authorList>
    </citation>
    <scope>NUCLEOTIDE SEQUENCE [LARGE SCALE GENOMIC DNA]</scope>
    <source>
        <strain evidence="1 2">M97-236</strain>
    </source>
</reference>
<name>A0ABR3RPG9_9PLEO</name>
<dbReference type="EMBL" id="JAKIXB020000008">
    <property type="protein sequence ID" value="KAL1606103.1"/>
    <property type="molecule type" value="Genomic_DNA"/>
</dbReference>
<protein>
    <submittedName>
        <fullName evidence="1">Uncharacterized protein</fullName>
    </submittedName>
</protein>